<dbReference type="InterPro" id="IPR019391">
    <property type="entry name" value="Storkhead-box_WHD"/>
</dbReference>
<comment type="caution">
    <text evidence="2">The sequence shown here is derived from an EMBL/GenBank/DDBJ whole genome shotgun (WGS) entry which is preliminary data.</text>
</comment>
<reference evidence="2 3" key="1">
    <citation type="journal article" date="2020" name="Nature">
        <title>Six reference-quality genomes reveal evolution of bat adaptations.</title>
        <authorList>
            <person name="Jebb D."/>
            <person name="Huang Z."/>
            <person name="Pippel M."/>
            <person name="Hughes G.M."/>
            <person name="Lavrichenko K."/>
            <person name="Devanna P."/>
            <person name="Winkler S."/>
            <person name="Jermiin L.S."/>
            <person name="Skirmuntt E.C."/>
            <person name="Katzourakis A."/>
            <person name="Burkitt-Gray L."/>
            <person name="Ray D.A."/>
            <person name="Sullivan K.A.M."/>
            <person name="Roscito J.G."/>
            <person name="Kirilenko B.M."/>
            <person name="Davalos L.M."/>
            <person name="Corthals A.P."/>
            <person name="Power M.L."/>
            <person name="Jones G."/>
            <person name="Ransome R.D."/>
            <person name="Dechmann D.K.N."/>
            <person name="Locatelli A.G."/>
            <person name="Puechmaille S.J."/>
            <person name="Fedrigo O."/>
            <person name="Jarvis E.D."/>
            <person name="Hiller M."/>
            <person name="Vernes S.C."/>
            <person name="Myers E.W."/>
            <person name="Teeling E.C."/>
        </authorList>
    </citation>
    <scope>NUCLEOTIDE SEQUENCE [LARGE SCALE GENOMIC DNA]</scope>
    <source>
        <strain evidence="2">Bat1K_MPI-CBG_1</strain>
    </source>
</reference>
<dbReference type="AlphaFoldDB" id="A0A834AG82"/>
<dbReference type="GO" id="GO:0005737">
    <property type="term" value="C:cytoplasm"/>
    <property type="evidence" value="ECO:0007669"/>
    <property type="project" value="TreeGrafter"/>
</dbReference>
<accession>A0A834AG82</accession>
<evidence type="ECO:0000313" key="3">
    <source>
        <dbReference type="Proteomes" id="UP000664940"/>
    </source>
</evidence>
<proteinExistence type="predicted"/>
<feature type="domain" description="Winged helix Storkhead-box1" evidence="1">
    <location>
        <begin position="111"/>
        <end position="155"/>
    </location>
</feature>
<evidence type="ECO:0000259" key="1">
    <source>
        <dbReference type="Pfam" id="PF10264"/>
    </source>
</evidence>
<dbReference type="GO" id="GO:0006357">
    <property type="term" value="P:regulation of transcription by RNA polymerase II"/>
    <property type="evidence" value="ECO:0007669"/>
    <property type="project" value="InterPro"/>
</dbReference>
<dbReference type="PANTHER" id="PTHR22437">
    <property type="entry name" value="WINGED HELIX DOMAIN-CONTAINING PROTEIN"/>
    <property type="match status" value="1"/>
</dbReference>
<dbReference type="PANTHER" id="PTHR22437:SF1">
    <property type="entry name" value="STORKHEAD-BOX PROTEIN 1"/>
    <property type="match status" value="1"/>
</dbReference>
<sequence>MARPVQLAPGSLALVLCRLEAPKAAGVAEDPSGRAVFCAFRRANARCFWNSRLARAASRLTFQGWLRPGVLLVHAPPASLQVLRDAWCRRALRPPRGFRIRAVGDVFPVQMNPIAQSQFIPLAEVLCCAVSDMNAAQIVVTQESLLEHLMKHYPGHRAWHLIIQSLWMD</sequence>
<dbReference type="EMBL" id="JABVXQ010000005">
    <property type="protein sequence ID" value="KAF6111690.1"/>
    <property type="molecule type" value="Genomic_DNA"/>
</dbReference>
<dbReference type="Proteomes" id="UP000664940">
    <property type="component" value="Unassembled WGS sequence"/>
</dbReference>
<dbReference type="Pfam" id="PF10264">
    <property type="entry name" value="WHD_Storkhead"/>
    <property type="match status" value="1"/>
</dbReference>
<organism evidence="2 3">
    <name type="scientific">Phyllostomus discolor</name>
    <name type="common">pale spear-nosed bat</name>
    <dbReference type="NCBI Taxonomy" id="89673"/>
    <lineage>
        <taxon>Eukaryota</taxon>
        <taxon>Metazoa</taxon>
        <taxon>Chordata</taxon>
        <taxon>Craniata</taxon>
        <taxon>Vertebrata</taxon>
        <taxon>Euteleostomi</taxon>
        <taxon>Mammalia</taxon>
        <taxon>Eutheria</taxon>
        <taxon>Laurasiatheria</taxon>
        <taxon>Chiroptera</taxon>
        <taxon>Yangochiroptera</taxon>
        <taxon>Phyllostomidae</taxon>
        <taxon>Phyllostominae</taxon>
        <taxon>Phyllostomus</taxon>
    </lineage>
</organism>
<evidence type="ECO:0000313" key="2">
    <source>
        <dbReference type="EMBL" id="KAF6111690.1"/>
    </source>
</evidence>
<gene>
    <name evidence="2" type="ORF">HJG60_018302</name>
</gene>
<protein>
    <submittedName>
        <fullName evidence="2">Storkhead box 1</fullName>
    </submittedName>
</protein>
<dbReference type="InterPro" id="IPR040126">
    <property type="entry name" value="STOX1/2"/>
</dbReference>
<dbReference type="GO" id="GO:0000977">
    <property type="term" value="F:RNA polymerase II transcription regulatory region sequence-specific DNA binding"/>
    <property type="evidence" value="ECO:0007669"/>
    <property type="project" value="TreeGrafter"/>
</dbReference>
<dbReference type="GO" id="GO:0005634">
    <property type="term" value="C:nucleus"/>
    <property type="evidence" value="ECO:0007669"/>
    <property type="project" value="TreeGrafter"/>
</dbReference>
<name>A0A834AG82_9CHIR</name>